<organism evidence="2 3">
    <name type="scientific">Lepraria neglecta</name>
    <dbReference type="NCBI Taxonomy" id="209136"/>
    <lineage>
        <taxon>Eukaryota</taxon>
        <taxon>Fungi</taxon>
        <taxon>Dikarya</taxon>
        <taxon>Ascomycota</taxon>
        <taxon>Pezizomycotina</taxon>
        <taxon>Lecanoromycetes</taxon>
        <taxon>OSLEUM clade</taxon>
        <taxon>Lecanoromycetidae</taxon>
        <taxon>Lecanorales</taxon>
        <taxon>Lecanorineae</taxon>
        <taxon>Stereocaulaceae</taxon>
        <taxon>Lepraria</taxon>
    </lineage>
</organism>
<protein>
    <submittedName>
        <fullName evidence="2">Uncharacterized protein</fullName>
    </submittedName>
</protein>
<feature type="compositionally biased region" description="Basic and acidic residues" evidence="1">
    <location>
        <begin position="127"/>
        <end position="151"/>
    </location>
</feature>
<sequence>MGLFLPNHPTLNITPSPPTDPPPAPPPLNLPPSRARRQLAARLALHSQQKTESESEPNEQSSSPRADDHSDEDGDDDGPLHFGEPLHQSLKRSAEDSLSVSSRSPPVQVHRQLDLDDFANSPAADAEDVHSSEDGEAGEEGHDIEMRVALG</sequence>
<feature type="compositionally biased region" description="Polar residues" evidence="1">
    <location>
        <begin position="96"/>
        <end position="105"/>
    </location>
</feature>
<dbReference type="Proteomes" id="UP001276659">
    <property type="component" value="Unassembled WGS sequence"/>
</dbReference>
<dbReference type="EMBL" id="JASNWA010000010">
    <property type="protein sequence ID" value="KAK3168663.1"/>
    <property type="molecule type" value="Genomic_DNA"/>
</dbReference>
<evidence type="ECO:0000313" key="3">
    <source>
        <dbReference type="Proteomes" id="UP001276659"/>
    </source>
</evidence>
<evidence type="ECO:0000256" key="1">
    <source>
        <dbReference type="SAM" id="MobiDB-lite"/>
    </source>
</evidence>
<keyword evidence="3" id="KW-1185">Reference proteome</keyword>
<gene>
    <name evidence="2" type="ORF">OEA41_005111</name>
</gene>
<feature type="region of interest" description="Disordered" evidence="1">
    <location>
        <begin position="1"/>
        <end position="151"/>
    </location>
</feature>
<comment type="caution">
    <text evidence="2">The sequence shown here is derived from an EMBL/GenBank/DDBJ whole genome shotgun (WGS) entry which is preliminary data.</text>
</comment>
<feature type="compositionally biased region" description="Pro residues" evidence="1">
    <location>
        <begin position="15"/>
        <end position="30"/>
    </location>
</feature>
<evidence type="ECO:0000313" key="2">
    <source>
        <dbReference type="EMBL" id="KAK3168663.1"/>
    </source>
</evidence>
<reference evidence="2" key="1">
    <citation type="submission" date="2022-11" db="EMBL/GenBank/DDBJ databases">
        <title>Chromosomal genome sequence assembly and mating type (MAT) locus characterization of the leprose asexual lichenized fungus Lepraria neglecta (Nyl.) Erichsen.</title>
        <authorList>
            <person name="Allen J.L."/>
            <person name="Pfeffer B."/>
        </authorList>
    </citation>
    <scope>NUCLEOTIDE SEQUENCE</scope>
    <source>
        <strain evidence="2">Allen 5258</strain>
    </source>
</reference>
<proteinExistence type="predicted"/>
<accession>A0AAD9Z177</accession>
<name>A0AAD9Z177_9LECA</name>
<dbReference type="AlphaFoldDB" id="A0AAD9Z177"/>